<evidence type="ECO:0000256" key="1">
    <source>
        <dbReference type="SAM" id="MobiDB-lite"/>
    </source>
</evidence>
<gene>
    <name evidence="2" type="ORF">F444_00117</name>
</gene>
<organism evidence="2 3">
    <name type="scientific">Phytophthora nicotianae P1976</name>
    <dbReference type="NCBI Taxonomy" id="1317066"/>
    <lineage>
        <taxon>Eukaryota</taxon>
        <taxon>Sar</taxon>
        <taxon>Stramenopiles</taxon>
        <taxon>Oomycota</taxon>
        <taxon>Peronosporomycetes</taxon>
        <taxon>Peronosporales</taxon>
        <taxon>Peronosporaceae</taxon>
        <taxon>Phytophthora</taxon>
    </lineage>
</organism>
<feature type="region of interest" description="Disordered" evidence="1">
    <location>
        <begin position="1"/>
        <end position="28"/>
    </location>
</feature>
<dbReference type="EMBL" id="ANJA01000036">
    <property type="protein sequence ID" value="ETO86342.1"/>
    <property type="molecule type" value="Genomic_DNA"/>
</dbReference>
<accession>A0A081B5D1</accession>
<sequence>MLRKQLERHPLVHERGREGNPESSPSTVKANELFISDLASKARSLDGDQARMAVSGTLAVTVHRLEAAEGGDPGGKLSIRLAVGDNERHTQFVSVNDEIDETLHYNVQRTAESEEVTIEVLQQDQTKPLVSTKRTLREFMKGIQNRQLTFTFGSVSSPKTMHLIFSADWASSKHEEKSLAPAETHRPWFMRASYYYETTKNVYDYTTSFSVVKPFARLGEATVNTVLATVTGKTLFDVDQSLVVPVLDSVDNKVDATISVAFTKLYEGQQFAVKTKNKAVNAVSNVAHKTGNTAVRATNYTAHKVSSTTGAVYGGITGAADYASSQVKHASSSTYGAVRGVTYSVASYIPILGPKIRA</sequence>
<feature type="compositionally biased region" description="Basic and acidic residues" evidence="1">
    <location>
        <begin position="1"/>
        <end position="20"/>
    </location>
</feature>
<proteinExistence type="predicted"/>
<dbReference type="AlphaFoldDB" id="A0A081B5D1"/>
<dbReference type="Proteomes" id="UP000028582">
    <property type="component" value="Unassembled WGS sequence"/>
</dbReference>
<dbReference type="OrthoDB" id="72231at2759"/>
<name>A0A081B5D1_PHYNI</name>
<protein>
    <submittedName>
        <fullName evidence="2">Uncharacterized protein</fullName>
    </submittedName>
</protein>
<comment type="caution">
    <text evidence="2">The sequence shown here is derived from an EMBL/GenBank/DDBJ whole genome shotgun (WGS) entry which is preliminary data.</text>
</comment>
<evidence type="ECO:0000313" key="3">
    <source>
        <dbReference type="Proteomes" id="UP000028582"/>
    </source>
</evidence>
<evidence type="ECO:0000313" key="2">
    <source>
        <dbReference type="EMBL" id="ETO86342.1"/>
    </source>
</evidence>
<reference evidence="2 3" key="1">
    <citation type="submission" date="2013-11" db="EMBL/GenBank/DDBJ databases">
        <title>The Genome Sequence of Phytophthora parasitica P1976.</title>
        <authorList>
            <consortium name="The Broad Institute Genomics Platform"/>
            <person name="Russ C."/>
            <person name="Tyler B."/>
            <person name="Panabieres F."/>
            <person name="Shan W."/>
            <person name="Tripathy S."/>
            <person name="Grunwald N."/>
            <person name="Machado M."/>
            <person name="Johnson C.S."/>
            <person name="Walker B."/>
            <person name="Young S."/>
            <person name="Zeng Q."/>
            <person name="Gargeya S."/>
            <person name="Fitzgerald M."/>
            <person name="Haas B."/>
            <person name="Abouelleil A."/>
            <person name="Allen A.W."/>
            <person name="Alvarado L."/>
            <person name="Arachchi H.M."/>
            <person name="Berlin A.M."/>
            <person name="Chapman S.B."/>
            <person name="Gainer-Dewar J."/>
            <person name="Goldberg J."/>
            <person name="Griggs A."/>
            <person name="Gujja S."/>
            <person name="Hansen M."/>
            <person name="Howarth C."/>
            <person name="Imamovic A."/>
            <person name="Ireland A."/>
            <person name="Larimer J."/>
            <person name="McCowan C."/>
            <person name="Murphy C."/>
            <person name="Pearson M."/>
            <person name="Poon T.W."/>
            <person name="Priest M."/>
            <person name="Roberts A."/>
            <person name="Saif S."/>
            <person name="Shea T."/>
            <person name="Sisk P."/>
            <person name="Sykes S."/>
            <person name="Wortman J."/>
            <person name="Nusbaum C."/>
            <person name="Birren B."/>
        </authorList>
    </citation>
    <scope>NUCLEOTIDE SEQUENCE [LARGE SCALE GENOMIC DNA]</scope>
    <source>
        <strain evidence="2 3">P1976</strain>
    </source>
</reference>